<comment type="catalytic activity">
    <reaction evidence="9">
        <text>Hydrolyzes the peptide bond -P2-(S-farnesyl or geranylgeranyl)C-P1'-P2'-P3'-COOH where P1' and P2' are amino acids with aliphatic sidechains and P3' is any C-terminal residue.</text>
        <dbReference type="EC" id="3.4.26.1"/>
    </reaction>
</comment>
<evidence type="ECO:0000259" key="12">
    <source>
        <dbReference type="Pfam" id="PF02517"/>
    </source>
</evidence>
<dbReference type="Proteomes" id="UP000030669">
    <property type="component" value="Unassembled WGS sequence"/>
</dbReference>
<dbReference type="GO" id="GO:0004222">
    <property type="term" value="F:metalloendopeptidase activity"/>
    <property type="evidence" value="ECO:0007669"/>
    <property type="project" value="InterPro"/>
</dbReference>
<evidence type="ECO:0000256" key="3">
    <source>
        <dbReference type="ARBA" id="ARBA00022670"/>
    </source>
</evidence>
<feature type="transmembrane region" description="Helical" evidence="11">
    <location>
        <begin position="233"/>
        <end position="256"/>
    </location>
</feature>
<keyword evidence="7 11" id="KW-1133">Transmembrane helix</keyword>
<dbReference type="STRING" id="670483.S7Q429"/>
<dbReference type="HOGENOM" id="CLU_049909_1_0_1"/>
<dbReference type="EMBL" id="KB469303">
    <property type="protein sequence ID" value="EPQ54776.1"/>
    <property type="molecule type" value="Genomic_DNA"/>
</dbReference>
<evidence type="ECO:0000256" key="6">
    <source>
        <dbReference type="ARBA" id="ARBA00022824"/>
    </source>
</evidence>
<feature type="domain" description="CAAX prenyl protease 2/Lysostaphin resistance protein A-like" evidence="12">
    <location>
        <begin position="165"/>
        <end position="275"/>
    </location>
</feature>
<reference evidence="13 14" key="1">
    <citation type="journal article" date="2012" name="Science">
        <title>The Paleozoic origin of enzymatic lignin decomposition reconstructed from 31 fungal genomes.</title>
        <authorList>
            <person name="Floudas D."/>
            <person name="Binder M."/>
            <person name="Riley R."/>
            <person name="Barry K."/>
            <person name="Blanchette R.A."/>
            <person name="Henrissat B."/>
            <person name="Martinez A.T."/>
            <person name="Otillar R."/>
            <person name="Spatafora J.W."/>
            <person name="Yadav J.S."/>
            <person name="Aerts A."/>
            <person name="Benoit I."/>
            <person name="Boyd A."/>
            <person name="Carlson A."/>
            <person name="Copeland A."/>
            <person name="Coutinho P.M."/>
            <person name="de Vries R.P."/>
            <person name="Ferreira P."/>
            <person name="Findley K."/>
            <person name="Foster B."/>
            <person name="Gaskell J."/>
            <person name="Glotzer D."/>
            <person name="Gorecki P."/>
            <person name="Heitman J."/>
            <person name="Hesse C."/>
            <person name="Hori C."/>
            <person name="Igarashi K."/>
            <person name="Jurgens J.A."/>
            <person name="Kallen N."/>
            <person name="Kersten P."/>
            <person name="Kohler A."/>
            <person name="Kuees U."/>
            <person name="Kumar T.K.A."/>
            <person name="Kuo A."/>
            <person name="LaButti K."/>
            <person name="Larrondo L.F."/>
            <person name="Lindquist E."/>
            <person name="Ling A."/>
            <person name="Lombard V."/>
            <person name="Lucas S."/>
            <person name="Lundell T."/>
            <person name="Martin R."/>
            <person name="McLaughlin D.J."/>
            <person name="Morgenstern I."/>
            <person name="Morin E."/>
            <person name="Murat C."/>
            <person name="Nagy L.G."/>
            <person name="Nolan M."/>
            <person name="Ohm R.A."/>
            <person name="Patyshakuliyeva A."/>
            <person name="Rokas A."/>
            <person name="Ruiz-Duenas F.J."/>
            <person name="Sabat G."/>
            <person name="Salamov A."/>
            <person name="Samejima M."/>
            <person name="Schmutz J."/>
            <person name="Slot J.C."/>
            <person name="St John F."/>
            <person name="Stenlid J."/>
            <person name="Sun H."/>
            <person name="Sun S."/>
            <person name="Syed K."/>
            <person name="Tsang A."/>
            <person name="Wiebenga A."/>
            <person name="Young D."/>
            <person name="Pisabarro A."/>
            <person name="Eastwood D.C."/>
            <person name="Martin F."/>
            <person name="Cullen D."/>
            <person name="Grigoriev I.V."/>
            <person name="Hibbett D.S."/>
        </authorList>
    </citation>
    <scope>NUCLEOTIDE SEQUENCE [LARGE SCALE GENOMIC DNA]</scope>
    <source>
        <strain evidence="13 14">ATCC 11539</strain>
    </source>
</reference>
<dbReference type="EC" id="3.4.26.1" evidence="10"/>
<gene>
    <name evidence="13" type="ORF">GLOTRDRAFT_77508</name>
</gene>
<feature type="transmembrane region" description="Helical" evidence="11">
    <location>
        <begin position="20"/>
        <end position="39"/>
    </location>
</feature>
<keyword evidence="3" id="KW-0645">Protease</keyword>
<evidence type="ECO:0000256" key="11">
    <source>
        <dbReference type="SAM" id="Phobius"/>
    </source>
</evidence>
<dbReference type="InterPro" id="IPR039731">
    <property type="entry name" value="Rce1"/>
</dbReference>
<keyword evidence="8 11" id="KW-0472">Membrane</keyword>
<keyword evidence="5" id="KW-0378">Hydrolase</keyword>
<evidence type="ECO:0000256" key="4">
    <source>
        <dbReference type="ARBA" id="ARBA00022692"/>
    </source>
</evidence>
<evidence type="ECO:0000256" key="7">
    <source>
        <dbReference type="ARBA" id="ARBA00022989"/>
    </source>
</evidence>
<dbReference type="InterPro" id="IPR003675">
    <property type="entry name" value="Rce1/LyrA-like_dom"/>
</dbReference>
<sequence>MASEPELLEYFLAPPISLEIAHTLTLLFAAAYVGSLYLSKYTRLSFSDKSIRVGSGGSKERGANERWRDDPDVIRARLAIVSLVTVFCCFVVYAVIRAVSWYKVGVFYSTIVRLGFHLSSVESVYPFLLAPLLYLGPIYASYLGEHLPFQFYFSWRRDVVDTFISWQGVRNYVLGPITEEIVFRACVLSLYHLGGASRTWMIFGSPISFGFAHLHHAWEIYNRYGRTRTALKNAALTTLFQLSYTTLFGAFCAYLFLITGSIYPPIFAHIFCNVMGLPQIGLEIRRFPAHKQSIMVAYCIGIIGFAFALRPSAFARLSSMYWRSGSMVGWF</sequence>
<evidence type="ECO:0000313" key="13">
    <source>
        <dbReference type="EMBL" id="EPQ54776.1"/>
    </source>
</evidence>
<name>S7Q429_GLOTA</name>
<evidence type="ECO:0000256" key="5">
    <source>
        <dbReference type="ARBA" id="ARBA00022801"/>
    </source>
</evidence>
<dbReference type="GO" id="GO:0005789">
    <property type="term" value="C:endoplasmic reticulum membrane"/>
    <property type="evidence" value="ECO:0007669"/>
    <property type="project" value="UniProtKB-SubCell"/>
</dbReference>
<accession>S7Q429</accession>
<dbReference type="eggNOG" id="KOG4130">
    <property type="taxonomic scope" value="Eukaryota"/>
</dbReference>
<evidence type="ECO:0000313" key="14">
    <source>
        <dbReference type="Proteomes" id="UP000030669"/>
    </source>
</evidence>
<dbReference type="PANTHER" id="PTHR13046:SF0">
    <property type="entry name" value="CAAX PRENYL PROTEASE 2"/>
    <property type="match status" value="1"/>
</dbReference>
<evidence type="ECO:0000256" key="2">
    <source>
        <dbReference type="ARBA" id="ARBA00006897"/>
    </source>
</evidence>
<dbReference type="Pfam" id="PF02517">
    <property type="entry name" value="Rce1-like"/>
    <property type="match status" value="1"/>
</dbReference>
<comment type="similarity">
    <text evidence="2">Belongs to the peptidase U48 family.</text>
</comment>
<keyword evidence="6" id="KW-0256">Endoplasmic reticulum</keyword>
<evidence type="ECO:0000256" key="10">
    <source>
        <dbReference type="ARBA" id="ARBA00049729"/>
    </source>
</evidence>
<keyword evidence="14" id="KW-1185">Reference proteome</keyword>
<dbReference type="PANTHER" id="PTHR13046">
    <property type="entry name" value="PROTEASE U48 CAAX PRENYL PROTEASE RCE1"/>
    <property type="match status" value="1"/>
</dbReference>
<feature type="transmembrane region" description="Helical" evidence="11">
    <location>
        <begin position="124"/>
        <end position="144"/>
    </location>
</feature>
<proteinExistence type="inferred from homology"/>
<dbReference type="GeneID" id="19308712"/>
<dbReference type="OrthoDB" id="271604at2759"/>
<dbReference type="OMA" id="CNIMGVP"/>
<dbReference type="GO" id="GO:0071586">
    <property type="term" value="P:CAAX-box protein processing"/>
    <property type="evidence" value="ECO:0007669"/>
    <property type="project" value="InterPro"/>
</dbReference>
<feature type="transmembrane region" description="Helical" evidence="11">
    <location>
        <begin position="294"/>
        <end position="313"/>
    </location>
</feature>
<dbReference type="RefSeq" id="XP_007867026.1">
    <property type="nucleotide sequence ID" value="XM_007868835.1"/>
</dbReference>
<dbReference type="KEGG" id="gtr:GLOTRDRAFT_77508"/>
<feature type="transmembrane region" description="Helical" evidence="11">
    <location>
        <begin position="76"/>
        <end position="96"/>
    </location>
</feature>
<evidence type="ECO:0000256" key="9">
    <source>
        <dbReference type="ARBA" id="ARBA00047280"/>
    </source>
</evidence>
<evidence type="ECO:0000256" key="8">
    <source>
        <dbReference type="ARBA" id="ARBA00023136"/>
    </source>
</evidence>
<comment type="subcellular location">
    <subcellularLocation>
        <location evidence="1">Endoplasmic reticulum membrane</location>
        <topology evidence="1">Multi-pass membrane protein</topology>
    </subcellularLocation>
</comment>
<protein>
    <recommendedName>
        <fullName evidence="10">intramembrane prenyl-peptidase Rce1</fullName>
        <ecNumber evidence="10">3.4.26.1</ecNumber>
    </recommendedName>
</protein>
<organism evidence="13 14">
    <name type="scientific">Gloeophyllum trabeum (strain ATCC 11539 / FP-39264 / Madison 617)</name>
    <name type="common">Brown rot fungus</name>
    <dbReference type="NCBI Taxonomy" id="670483"/>
    <lineage>
        <taxon>Eukaryota</taxon>
        <taxon>Fungi</taxon>
        <taxon>Dikarya</taxon>
        <taxon>Basidiomycota</taxon>
        <taxon>Agaricomycotina</taxon>
        <taxon>Agaricomycetes</taxon>
        <taxon>Gloeophyllales</taxon>
        <taxon>Gloeophyllaceae</taxon>
        <taxon>Gloeophyllum</taxon>
    </lineage>
</organism>
<keyword evidence="4 11" id="KW-0812">Transmembrane</keyword>
<evidence type="ECO:0000256" key="1">
    <source>
        <dbReference type="ARBA" id="ARBA00004477"/>
    </source>
</evidence>
<dbReference type="AlphaFoldDB" id="S7Q429"/>